<sequence>MRSQRCWNLLDISISRGDTLECTRRFRVTSQPAVGDYIKRALGRRVCVDRLGSPWSANVFGVLSAVRANEKPHICESCGKAFSTKTDLKRHIFIHTNEKPHSCEQCGRAFSIKSKLKRHLLIHTKKKPHVCEVCNKAFAVKSNLSTHLLIHTKEKPYVCEICGKGFTQSGNLRRHFQTHLDCQP</sequence>
<dbReference type="GO" id="GO:0000981">
    <property type="term" value="F:DNA-binding transcription factor activity, RNA polymerase II-specific"/>
    <property type="evidence" value="ECO:0007669"/>
    <property type="project" value="TreeGrafter"/>
</dbReference>
<dbReference type="InterPro" id="IPR036236">
    <property type="entry name" value="Znf_C2H2_sf"/>
</dbReference>
<dbReference type="InterPro" id="IPR013087">
    <property type="entry name" value="Znf_C2H2_type"/>
</dbReference>
<gene>
    <name evidence="13" type="primary">ZNF91_28</name>
    <name evidence="13" type="ORF">AVEN_163605_1</name>
</gene>
<dbReference type="FunFam" id="3.30.160.60:FF:000770">
    <property type="entry name" value="zinc finger protein 16"/>
    <property type="match status" value="1"/>
</dbReference>
<dbReference type="FunFam" id="3.30.160.60:FF:000624">
    <property type="entry name" value="zinc finger protein 697"/>
    <property type="match status" value="1"/>
</dbReference>
<protein>
    <submittedName>
        <fullName evidence="13">Zinc finger protein 91</fullName>
    </submittedName>
</protein>
<dbReference type="GO" id="GO:1990837">
    <property type="term" value="F:sequence-specific double-stranded DNA binding"/>
    <property type="evidence" value="ECO:0007669"/>
    <property type="project" value="UniProtKB-ARBA"/>
</dbReference>
<evidence type="ECO:0000313" key="14">
    <source>
        <dbReference type="Proteomes" id="UP000499080"/>
    </source>
</evidence>
<dbReference type="SMART" id="SM00355">
    <property type="entry name" value="ZnF_C2H2"/>
    <property type="match status" value="4"/>
</dbReference>
<keyword evidence="3" id="KW-0479">Metal-binding</keyword>
<evidence type="ECO:0000256" key="11">
    <source>
        <dbReference type="PROSITE-ProRule" id="PRU00042"/>
    </source>
</evidence>
<dbReference type="AlphaFoldDB" id="A0A4Y2Q8R2"/>
<evidence type="ECO:0000256" key="2">
    <source>
        <dbReference type="ARBA" id="ARBA00006991"/>
    </source>
</evidence>
<dbReference type="Gene3D" id="3.30.160.60">
    <property type="entry name" value="Classic Zinc Finger"/>
    <property type="match status" value="4"/>
</dbReference>
<dbReference type="OrthoDB" id="6428463at2759"/>
<dbReference type="FunFam" id="3.30.160.60:FF:000303">
    <property type="entry name" value="Zinc finger protein 41"/>
    <property type="match status" value="1"/>
</dbReference>
<dbReference type="GO" id="GO:0005634">
    <property type="term" value="C:nucleus"/>
    <property type="evidence" value="ECO:0007669"/>
    <property type="project" value="UniProtKB-SubCell"/>
</dbReference>
<evidence type="ECO:0000313" key="13">
    <source>
        <dbReference type="EMBL" id="GBN59801.1"/>
    </source>
</evidence>
<keyword evidence="7" id="KW-0805">Transcription regulation</keyword>
<accession>A0A4Y2Q8R2</accession>
<evidence type="ECO:0000256" key="1">
    <source>
        <dbReference type="ARBA" id="ARBA00004123"/>
    </source>
</evidence>
<evidence type="ECO:0000259" key="12">
    <source>
        <dbReference type="PROSITE" id="PS50157"/>
    </source>
</evidence>
<evidence type="ECO:0000256" key="10">
    <source>
        <dbReference type="ARBA" id="ARBA00023242"/>
    </source>
</evidence>
<dbReference type="Pfam" id="PF00096">
    <property type="entry name" value="zf-C2H2"/>
    <property type="match status" value="4"/>
</dbReference>
<feature type="domain" description="C2H2-type" evidence="12">
    <location>
        <begin position="101"/>
        <end position="128"/>
    </location>
</feature>
<keyword evidence="10" id="KW-0539">Nucleus</keyword>
<keyword evidence="4" id="KW-0677">Repeat</keyword>
<comment type="caution">
    <text evidence="13">The sequence shown here is derived from an EMBL/GenBank/DDBJ whole genome shotgun (WGS) entry which is preliminary data.</text>
</comment>
<reference evidence="13 14" key="1">
    <citation type="journal article" date="2019" name="Sci. Rep.">
        <title>Orb-weaving spider Araneus ventricosus genome elucidates the spidroin gene catalogue.</title>
        <authorList>
            <person name="Kono N."/>
            <person name="Nakamura H."/>
            <person name="Ohtoshi R."/>
            <person name="Moran D.A.P."/>
            <person name="Shinohara A."/>
            <person name="Yoshida Y."/>
            <person name="Fujiwara M."/>
            <person name="Mori M."/>
            <person name="Tomita M."/>
            <person name="Arakawa K."/>
        </authorList>
    </citation>
    <scope>NUCLEOTIDE SEQUENCE [LARGE SCALE GENOMIC DNA]</scope>
</reference>
<evidence type="ECO:0000256" key="6">
    <source>
        <dbReference type="ARBA" id="ARBA00022833"/>
    </source>
</evidence>
<organism evidence="13 14">
    <name type="scientific">Araneus ventricosus</name>
    <name type="common">Orbweaver spider</name>
    <name type="synonym">Epeira ventricosa</name>
    <dbReference type="NCBI Taxonomy" id="182803"/>
    <lineage>
        <taxon>Eukaryota</taxon>
        <taxon>Metazoa</taxon>
        <taxon>Ecdysozoa</taxon>
        <taxon>Arthropoda</taxon>
        <taxon>Chelicerata</taxon>
        <taxon>Arachnida</taxon>
        <taxon>Araneae</taxon>
        <taxon>Araneomorphae</taxon>
        <taxon>Entelegynae</taxon>
        <taxon>Araneoidea</taxon>
        <taxon>Araneidae</taxon>
        <taxon>Araneus</taxon>
    </lineage>
</organism>
<name>A0A4Y2Q8R2_ARAVE</name>
<dbReference type="PROSITE" id="PS50157">
    <property type="entry name" value="ZINC_FINGER_C2H2_2"/>
    <property type="match status" value="4"/>
</dbReference>
<evidence type="ECO:0000256" key="3">
    <source>
        <dbReference type="ARBA" id="ARBA00022723"/>
    </source>
</evidence>
<proteinExistence type="inferred from homology"/>
<feature type="domain" description="C2H2-type" evidence="12">
    <location>
        <begin position="129"/>
        <end position="156"/>
    </location>
</feature>
<dbReference type="Proteomes" id="UP000499080">
    <property type="component" value="Unassembled WGS sequence"/>
</dbReference>
<feature type="domain" description="C2H2-type" evidence="12">
    <location>
        <begin position="73"/>
        <end position="100"/>
    </location>
</feature>
<keyword evidence="14" id="KW-1185">Reference proteome</keyword>
<dbReference type="GO" id="GO:0008270">
    <property type="term" value="F:zinc ion binding"/>
    <property type="evidence" value="ECO:0007669"/>
    <property type="project" value="UniProtKB-KW"/>
</dbReference>
<evidence type="ECO:0000256" key="7">
    <source>
        <dbReference type="ARBA" id="ARBA00023015"/>
    </source>
</evidence>
<keyword evidence="6" id="KW-0862">Zinc</keyword>
<dbReference type="SUPFAM" id="SSF57667">
    <property type="entry name" value="beta-beta-alpha zinc fingers"/>
    <property type="match status" value="2"/>
</dbReference>
<keyword evidence="8" id="KW-0238">DNA-binding</keyword>
<evidence type="ECO:0000256" key="8">
    <source>
        <dbReference type="ARBA" id="ARBA00023125"/>
    </source>
</evidence>
<feature type="domain" description="C2H2-type" evidence="12">
    <location>
        <begin position="157"/>
        <end position="184"/>
    </location>
</feature>
<evidence type="ECO:0000256" key="5">
    <source>
        <dbReference type="ARBA" id="ARBA00022771"/>
    </source>
</evidence>
<dbReference type="PROSITE" id="PS00028">
    <property type="entry name" value="ZINC_FINGER_C2H2_1"/>
    <property type="match status" value="4"/>
</dbReference>
<evidence type="ECO:0000256" key="9">
    <source>
        <dbReference type="ARBA" id="ARBA00023163"/>
    </source>
</evidence>
<keyword evidence="5 11" id="KW-0863">Zinc-finger</keyword>
<keyword evidence="9" id="KW-0804">Transcription</keyword>
<comment type="subcellular location">
    <subcellularLocation>
        <location evidence="1">Nucleus</location>
    </subcellularLocation>
</comment>
<comment type="similarity">
    <text evidence="2">Belongs to the krueppel C2H2-type zinc-finger protein family.</text>
</comment>
<evidence type="ECO:0000256" key="4">
    <source>
        <dbReference type="ARBA" id="ARBA00022737"/>
    </source>
</evidence>
<dbReference type="FunFam" id="3.30.160.60:FF:000166">
    <property type="entry name" value="Zinc finger and BTB domain-containing 49"/>
    <property type="match status" value="1"/>
</dbReference>
<dbReference type="PANTHER" id="PTHR24394">
    <property type="entry name" value="ZINC FINGER PROTEIN"/>
    <property type="match status" value="1"/>
</dbReference>
<dbReference type="EMBL" id="BGPR01013241">
    <property type="protein sequence ID" value="GBN59801.1"/>
    <property type="molecule type" value="Genomic_DNA"/>
</dbReference>
<dbReference type="PANTHER" id="PTHR24394:SF29">
    <property type="entry name" value="MYONEURIN"/>
    <property type="match status" value="1"/>
</dbReference>